<name>A0ABP4CES4_9ACTN</name>
<keyword evidence="2" id="KW-1185">Reference proteome</keyword>
<sequence length="106" mass="11773">MNFTPSTEAGPDWSFVETGIYDKAIKSAAAKISRDRGGVVEYDDMVQEAMIYIATRPEEISRYVVDGEVQIGKLSNRLYSRLLDMTDTAAGRAQRQTSYEASLRAA</sequence>
<accession>A0ABP4CES4</accession>
<protein>
    <submittedName>
        <fullName evidence="1">Uncharacterized protein</fullName>
    </submittedName>
</protein>
<evidence type="ECO:0000313" key="1">
    <source>
        <dbReference type="EMBL" id="GAA0967293.1"/>
    </source>
</evidence>
<gene>
    <name evidence="1" type="ORF">GCM10009550_70960</name>
</gene>
<proteinExistence type="predicted"/>
<comment type="caution">
    <text evidence="1">The sequence shown here is derived from an EMBL/GenBank/DDBJ whole genome shotgun (WGS) entry which is preliminary data.</text>
</comment>
<dbReference type="RefSeq" id="WP_344246529.1">
    <property type="nucleotide sequence ID" value="NZ_BAAAHH010000049.1"/>
</dbReference>
<evidence type="ECO:0000313" key="2">
    <source>
        <dbReference type="Proteomes" id="UP001500665"/>
    </source>
</evidence>
<dbReference type="EMBL" id="BAAAHH010000049">
    <property type="protein sequence ID" value="GAA0967293.1"/>
    <property type="molecule type" value="Genomic_DNA"/>
</dbReference>
<dbReference type="Proteomes" id="UP001500665">
    <property type="component" value="Unassembled WGS sequence"/>
</dbReference>
<reference evidence="2" key="1">
    <citation type="journal article" date="2019" name="Int. J. Syst. Evol. Microbiol.">
        <title>The Global Catalogue of Microorganisms (GCM) 10K type strain sequencing project: providing services to taxonomists for standard genome sequencing and annotation.</title>
        <authorList>
            <consortium name="The Broad Institute Genomics Platform"/>
            <consortium name="The Broad Institute Genome Sequencing Center for Infectious Disease"/>
            <person name="Wu L."/>
            <person name="Ma J."/>
        </authorList>
    </citation>
    <scope>NUCLEOTIDE SEQUENCE [LARGE SCALE GENOMIC DNA]</scope>
    <source>
        <strain evidence="2">JCM 10696</strain>
    </source>
</reference>
<organism evidence="1 2">
    <name type="scientific">Actinocorallia libanotica</name>
    <dbReference type="NCBI Taxonomy" id="46162"/>
    <lineage>
        <taxon>Bacteria</taxon>
        <taxon>Bacillati</taxon>
        <taxon>Actinomycetota</taxon>
        <taxon>Actinomycetes</taxon>
        <taxon>Streptosporangiales</taxon>
        <taxon>Thermomonosporaceae</taxon>
        <taxon>Actinocorallia</taxon>
    </lineage>
</organism>